<sequence length="705" mass="77373">MKNKTLGIALLSVSLLAACGTTGTPVETPVPTPDPTSFGTLTTLKPGARAEINQKLKVNIVNIGYGSTLPGQVTSPRDLNFSDMAQQLPETYQTINRYPSFYGNNELTGNNFEFEYNYVNASQAFQDEFFKFLLDNGSEKSVVRDGVTYTDISSAYYNCQDTSSTVIKSFRPTGEDTPVYGCLQPAGNIARPVTGNFEIDGEKVEQWLAANANRAGVDTSEHTIFLINWYGRGDFKFHTYSHERPDAVETDTNVNFGARSSRRTVAWGGTPAADQTAAKRVWFFDQSANPDYWTSAWNITDYDIDGDGVYDKRMVPVWEYGTRKNSVAYAEKISKDLGQVTRYVGINLLFTPSALYRVDLTPPDMPEHINVDLALEQGSGAVAGEKVIKPAVAQERLSVLNPFIQWSNSLRTTPLSGELATAYSCFFPLPTEDACSPNYADATGEQFFQLAAQEIRARAAATPNVYQLPSYMFNDASTTTPNQGLLGRAINDGVTGTQTMTLNYLTPALNAAGYGFTDTVVHEGGHHLSQSHPHDGYDSERNEDYGPSGDTAFVDLGDEVHSVMSYNNLAKRFGQFNLDAQYRYLTTAYMSNANAILTLTQNAGKVTNVRTAAQSADQTFQSAVAAYNNRQYYTAAQLAHTGYRTVLDAAKGAGVSVEGYKWYNRVGQLSTSTAKARTVNHMRPVQGPTQRPEETPAQRAKRLAP</sequence>
<reference evidence="4" key="1">
    <citation type="journal article" date="2019" name="Int. J. Syst. Evol. Microbiol.">
        <title>The Global Catalogue of Microorganisms (GCM) 10K type strain sequencing project: providing services to taxonomists for standard genome sequencing and annotation.</title>
        <authorList>
            <consortium name="The Broad Institute Genomics Platform"/>
            <consortium name="The Broad Institute Genome Sequencing Center for Infectious Disease"/>
            <person name="Wu L."/>
            <person name="Ma J."/>
        </authorList>
    </citation>
    <scope>NUCLEOTIDE SEQUENCE [LARGE SCALE GENOMIC DNA]</scope>
    <source>
        <strain evidence="4">CCUG 56029</strain>
    </source>
</reference>
<protein>
    <recommendedName>
        <fullName evidence="5">Lipoprotein</fullName>
    </recommendedName>
</protein>
<comment type="caution">
    <text evidence="3">The sequence shown here is derived from an EMBL/GenBank/DDBJ whole genome shotgun (WGS) entry which is preliminary data.</text>
</comment>
<evidence type="ECO:0000256" key="2">
    <source>
        <dbReference type="SAM" id="SignalP"/>
    </source>
</evidence>
<dbReference type="PROSITE" id="PS51257">
    <property type="entry name" value="PROKAR_LIPOPROTEIN"/>
    <property type="match status" value="1"/>
</dbReference>
<organism evidence="3 4">
    <name type="scientific">Deinococcus navajonensis</name>
    <dbReference type="NCBI Taxonomy" id="309884"/>
    <lineage>
        <taxon>Bacteria</taxon>
        <taxon>Thermotogati</taxon>
        <taxon>Deinococcota</taxon>
        <taxon>Deinococci</taxon>
        <taxon>Deinococcales</taxon>
        <taxon>Deinococcaceae</taxon>
        <taxon>Deinococcus</taxon>
    </lineage>
</organism>
<dbReference type="SUPFAM" id="SSF55486">
    <property type="entry name" value="Metalloproteases ('zincins'), catalytic domain"/>
    <property type="match status" value="1"/>
</dbReference>
<dbReference type="RefSeq" id="WP_380038954.1">
    <property type="nucleotide sequence ID" value="NZ_JBHSEH010000009.1"/>
</dbReference>
<evidence type="ECO:0000256" key="1">
    <source>
        <dbReference type="SAM" id="MobiDB-lite"/>
    </source>
</evidence>
<feature type="region of interest" description="Disordered" evidence="1">
    <location>
        <begin position="674"/>
        <end position="705"/>
    </location>
</feature>
<evidence type="ECO:0000313" key="3">
    <source>
        <dbReference type="EMBL" id="MFC4426465.1"/>
    </source>
</evidence>
<dbReference type="EMBL" id="JBHSEH010000009">
    <property type="protein sequence ID" value="MFC4426465.1"/>
    <property type="molecule type" value="Genomic_DNA"/>
</dbReference>
<dbReference type="Gene3D" id="3.40.390.10">
    <property type="entry name" value="Collagenase (Catalytic Domain)"/>
    <property type="match status" value="1"/>
</dbReference>
<proteinExistence type="predicted"/>
<feature type="signal peptide" evidence="2">
    <location>
        <begin position="1"/>
        <end position="17"/>
    </location>
</feature>
<gene>
    <name evidence="3" type="ORF">ACFOZ9_09590</name>
</gene>
<keyword evidence="2" id="KW-0732">Signal</keyword>
<dbReference type="InterPro" id="IPR024079">
    <property type="entry name" value="MetalloPept_cat_dom_sf"/>
</dbReference>
<keyword evidence="4" id="KW-1185">Reference proteome</keyword>
<evidence type="ECO:0008006" key="5">
    <source>
        <dbReference type="Google" id="ProtNLM"/>
    </source>
</evidence>
<feature type="chain" id="PRO_5047185385" description="Lipoprotein" evidence="2">
    <location>
        <begin position="18"/>
        <end position="705"/>
    </location>
</feature>
<name>A0ABV8XQE8_9DEIO</name>
<dbReference type="Proteomes" id="UP001595998">
    <property type="component" value="Unassembled WGS sequence"/>
</dbReference>
<accession>A0ABV8XQE8</accession>
<feature type="region of interest" description="Disordered" evidence="1">
    <location>
        <begin position="524"/>
        <end position="548"/>
    </location>
</feature>
<evidence type="ECO:0000313" key="4">
    <source>
        <dbReference type="Proteomes" id="UP001595998"/>
    </source>
</evidence>
<feature type="compositionally biased region" description="Basic and acidic residues" evidence="1">
    <location>
        <begin position="524"/>
        <end position="544"/>
    </location>
</feature>